<protein>
    <submittedName>
        <fullName evidence="1">Uncharacterized protein</fullName>
    </submittedName>
</protein>
<dbReference type="EMBL" id="AWGW01000024">
    <property type="protein sequence ID" value="ERJ99926.1"/>
    <property type="molecule type" value="Genomic_DNA"/>
</dbReference>
<dbReference type="AlphaFoldDB" id="U2KN39"/>
<name>U2KN39_9BACT</name>
<dbReference type="PATRIC" id="fig|1395125.3.peg.1639"/>
<dbReference type="Proteomes" id="UP000017023">
    <property type="component" value="Unassembled WGS sequence"/>
</dbReference>
<gene>
    <name evidence="1" type="ORF">HMPREF9145_1499</name>
</gene>
<proteinExistence type="predicted"/>
<evidence type="ECO:0000313" key="2">
    <source>
        <dbReference type="Proteomes" id="UP000017023"/>
    </source>
</evidence>
<accession>U2KN39</accession>
<evidence type="ECO:0000313" key="1">
    <source>
        <dbReference type="EMBL" id="ERJ99926.1"/>
    </source>
</evidence>
<sequence length="123" mass="14358">MVWGFRGWRKSFPEWFGVSAHGESRFPNGLEFSRMAKVVSQKVWSFRAWRKSFPERFSVSAHGESYFSNGLELVVAKIWKLTVQRNGHVRLLGHYYSVPHTYVGKKESMRKRKTKESGKSLAM</sequence>
<comment type="caution">
    <text evidence="1">The sequence shown here is derived from an EMBL/GenBank/DDBJ whole genome shotgun (WGS) entry which is preliminary data.</text>
</comment>
<organism evidence="1 2">
    <name type="scientific">Segatella salivae F0493</name>
    <dbReference type="NCBI Taxonomy" id="1395125"/>
    <lineage>
        <taxon>Bacteria</taxon>
        <taxon>Pseudomonadati</taxon>
        <taxon>Bacteroidota</taxon>
        <taxon>Bacteroidia</taxon>
        <taxon>Bacteroidales</taxon>
        <taxon>Prevotellaceae</taxon>
        <taxon>Segatella</taxon>
    </lineage>
</organism>
<reference evidence="1 2" key="1">
    <citation type="submission" date="2013-08" db="EMBL/GenBank/DDBJ databases">
        <authorList>
            <person name="Durkin A.S."/>
            <person name="Haft D.R."/>
            <person name="McCorrison J."/>
            <person name="Torralba M."/>
            <person name="Gillis M."/>
            <person name="Haft D.H."/>
            <person name="Methe B."/>
            <person name="Sutton G."/>
            <person name="Nelson K.E."/>
        </authorList>
    </citation>
    <scope>NUCLEOTIDE SEQUENCE [LARGE SCALE GENOMIC DNA]</scope>
    <source>
        <strain evidence="1 2">F0493</strain>
    </source>
</reference>